<keyword evidence="3" id="KW-1185">Reference proteome</keyword>
<dbReference type="RefSeq" id="WP_311504858.1">
    <property type="nucleotide sequence ID" value="NZ_JAVRHK010000024.1"/>
</dbReference>
<evidence type="ECO:0000313" key="2">
    <source>
        <dbReference type="EMBL" id="MDT0678523.1"/>
    </source>
</evidence>
<dbReference type="EMBL" id="JAVRHK010000024">
    <property type="protein sequence ID" value="MDT0678523.1"/>
    <property type="molecule type" value="Genomic_DNA"/>
</dbReference>
<feature type="domain" description="Peptidase M24" evidence="1">
    <location>
        <begin position="187"/>
        <end position="405"/>
    </location>
</feature>
<protein>
    <submittedName>
        <fullName evidence="2">M24 family metallopeptidase</fullName>
    </submittedName>
</protein>
<organism evidence="2 3">
    <name type="scientific">Autumnicola musiva</name>
    <dbReference type="NCBI Taxonomy" id="3075589"/>
    <lineage>
        <taxon>Bacteria</taxon>
        <taxon>Pseudomonadati</taxon>
        <taxon>Bacteroidota</taxon>
        <taxon>Flavobacteriia</taxon>
        <taxon>Flavobacteriales</taxon>
        <taxon>Flavobacteriaceae</taxon>
        <taxon>Autumnicola</taxon>
    </lineage>
</organism>
<dbReference type="InterPro" id="IPR036005">
    <property type="entry name" value="Creatinase/aminopeptidase-like"/>
</dbReference>
<dbReference type="InterPro" id="IPR050659">
    <property type="entry name" value="Peptidase_M24B"/>
</dbReference>
<dbReference type="Pfam" id="PF00557">
    <property type="entry name" value="Peptidase_M24"/>
    <property type="match status" value="1"/>
</dbReference>
<sequence length="424" mass="47158">MDKKFNSNIENSQLQKAPIYSLKERNRRWDLARQFMEQNGLEAMLIVGEHEDAGPASYSYDVWFTNSRPGSTVLLPKEGTPINLLPAPMFVLDHMEVGEDAWIPAKNIRIGRDSNAVVQAIKDLGLTKSEIGVIGLEPAIPWQPEGFVGYNYWANIKSKLPNSKFQSIGFEFAQLLMIQSEEEINVLKHAANIGETMVQAMFEIAKPGISEAEVYAAGMAAALSRGTVIPWMHMCSGKNNLRFGPPSWAYRPTPPRILEENDYIAAEVFCNYGDRSTQHQFALAIGDVDEERERAANVARDCYEKGLKIIKPETKFGEVAEALLAPLEDAGGWVRGPQIHGINPAIHIGRIPENYIQIPEMEKYPDIHEVPTLMPDMELLPGMSFVFEPSCAFGRNLVTVGGTILIDENGAVELNPSTGNLFRK</sequence>
<dbReference type="SUPFAM" id="SSF53092">
    <property type="entry name" value="Creatinase/prolidase N-terminal domain"/>
    <property type="match status" value="1"/>
</dbReference>
<dbReference type="PANTHER" id="PTHR46112:SF2">
    <property type="entry name" value="XAA-PRO AMINOPEPTIDASE P-RELATED"/>
    <property type="match status" value="1"/>
</dbReference>
<dbReference type="PANTHER" id="PTHR46112">
    <property type="entry name" value="AMINOPEPTIDASE"/>
    <property type="match status" value="1"/>
</dbReference>
<comment type="caution">
    <text evidence="2">The sequence shown here is derived from an EMBL/GenBank/DDBJ whole genome shotgun (WGS) entry which is preliminary data.</text>
</comment>
<evidence type="ECO:0000259" key="1">
    <source>
        <dbReference type="Pfam" id="PF00557"/>
    </source>
</evidence>
<proteinExistence type="predicted"/>
<gene>
    <name evidence="2" type="ORF">RM539_18235</name>
</gene>
<reference evidence="2 3" key="1">
    <citation type="submission" date="2023-09" db="EMBL/GenBank/DDBJ databases">
        <authorList>
            <person name="Rey-Velasco X."/>
        </authorList>
    </citation>
    <scope>NUCLEOTIDE SEQUENCE [LARGE SCALE GENOMIC DNA]</scope>
    <source>
        <strain evidence="2 3">F117</strain>
    </source>
</reference>
<dbReference type="Gene3D" id="3.40.350.10">
    <property type="entry name" value="Creatinase/prolidase N-terminal domain"/>
    <property type="match status" value="1"/>
</dbReference>
<dbReference type="InterPro" id="IPR029149">
    <property type="entry name" value="Creatin/AminoP/Spt16_N"/>
</dbReference>
<dbReference type="SUPFAM" id="SSF55920">
    <property type="entry name" value="Creatinase/aminopeptidase"/>
    <property type="match status" value="1"/>
</dbReference>
<evidence type="ECO:0000313" key="3">
    <source>
        <dbReference type="Proteomes" id="UP001262582"/>
    </source>
</evidence>
<dbReference type="Gene3D" id="3.90.230.10">
    <property type="entry name" value="Creatinase/methionine aminopeptidase superfamily"/>
    <property type="match status" value="1"/>
</dbReference>
<accession>A0ABU3DAG1</accession>
<dbReference type="Proteomes" id="UP001262582">
    <property type="component" value="Unassembled WGS sequence"/>
</dbReference>
<dbReference type="CDD" id="cd01066">
    <property type="entry name" value="APP_MetAP"/>
    <property type="match status" value="1"/>
</dbReference>
<dbReference type="InterPro" id="IPR000994">
    <property type="entry name" value="Pept_M24"/>
</dbReference>
<name>A0ABU3DAG1_9FLAO</name>